<gene>
    <name evidence="1" type="ORF">GCM10022278_06150</name>
</gene>
<dbReference type="EMBL" id="BAABBO010000001">
    <property type="protein sequence ID" value="GAA3949787.1"/>
    <property type="molecule type" value="Genomic_DNA"/>
</dbReference>
<sequence length="259" mass="29621">MIDPEQQPDCEVPCETATIELARLTASALCDFTKTRLWNTAHASDALYLNHDLLCRPGVGRATYHRFDSASRRHLIVFGQKMIVDKWQSVVNGTGALERWLTVREIRRRGYFDGLVSLESVLLQTCLHEFAHLLQTVDRKRRYGSVHNEAFYTHLQRLHDTVDLNLARSQLRELLPQQLVGAPCFQQSIEKAEATQRSRSAQNFAAGDRVVFHYRQQLVQAVVLKQNRINCKLQGLGRHKGMIYRCHPSLLSPDQTTSS</sequence>
<protein>
    <recommendedName>
        <fullName evidence="3">SprT-like family protein</fullName>
    </recommendedName>
</protein>
<reference evidence="2" key="1">
    <citation type="journal article" date="2019" name="Int. J. Syst. Evol. Microbiol.">
        <title>The Global Catalogue of Microorganisms (GCM) 10K type strain sequencing project: providing services to taxonomists for standard genome sequencing and annotation.</title>
        <authorList>
            <consortium name="The Broad Institute Genomics Platform"/>
            <consortium name="The Broad Institute Genome Sequencing Center for Infectious Disease"/>
            <person name="Wu L."/>
            <person name="Ma J."/>
        </authorList>
    </citation>
    <scope>NUCLEOTIDE SEQUENCE [LARGE SCALE GENOMIC DNA]</scope>
    <source>
        <strain evidence="2">JCM 17555</strain>
    </source>
</reference>
<accession>A0ABP7NLP7</accession>
<keyword evidence="2" id="KW-1185">Reference proteome</keyword>
<evidence type="ECO:0000313" key="1">
    <source>
        <dbReference type="EMBL" id="GAA3949787.1"/>
    </source>
</evidence>
<evidence type="ECO:0008006" key="3">
    <source>
        <dbReference type="Google" id="ProtNLM"/>
    </source>
</evidence>
<comment type="caution">
    <text evidence="1">The sequence shown here is derived from an EMBL/GenBank/DDBJ whole genome shotgun (WGS) entry which is preliminary data.</text>
</comment>
<name>A0ABP7NLP7_9GAMM</name>
<dbReference type="RefSeq" id="WP_344803153.1">
    <property type="nucleotide sequence ID" value="NZ_BAABBO010000001.1"/>
</dbReference>
<evidence type="ECO:0000313" key="2">
    <source>
        <dbReference type="Proteomes" id="UP001501337"/>
    </source>
</evidence>
<dbReference type="Proteomes" id="UP001501337">
    <property type="component" value="Unassembled WGS sequence"/>
</dbReference>
<organism evidence="1 2">
    <name type="scientific">Allohahella marinimesophila</name>
    <dbReference type="NCBI Taxonomy" id="1054972"/>
    <lineage>
        <taxon>Bacteria</taxon>
        <taxon>Pseudomonadati</taxon>
        <taxon>Pseudomonadota</taxon>
        <taxon>Gammaproteobacteria</taxon>
        <taxon>Oceanospirillales</taxon>
        <taxon>Hahellaceae</taxon>
        <taxon>Allohahella</taxon>
    </lineage>
</organism>
<proteinExistence type="predicted"/>